<reference evidence="1" key="1">
    <citation type="submission" date="2022-10" db="EMBL/GenBank/DDBJ databases">
        <authorList>
            <person name="Hyden B.L."/>
            <person name="Feng K."/>
            <person name="Yates T."/>
            <person name="Jawdy S."/>
            <person name="Smart L.B."/>
            <person name="Muchero W."/>
        </authorList>
    </citation>
    <scope>NUCLEOTIDE SEQUENCE</scope>
    <source>
        <tissue evidence="1">Shoot tip</tissue>
    </source>
</reference>
<name>A0ABQ9C8R1_9ROSI</name>
<keyword evidence="2" id="KW-1185">Reference proteome</keyword>
<dbReference type="Proteomes" id="UP001141253">
    <property type="component" value="Chromosome 4"/>
</dbReference>
<proteinExistence type="predicted"/>
<organism evidence="1 2">
    <name type="scientific">Salix suchowensis</name>
    <dbReference type="NCBI Taxonomy" id="1278906"/>
    <lineage>
        <taxon>Eukaryota</taxon>
        <taxon>Viridiplantae</taxon>
        <taxon>Streptophyta</taxon>
        <taxon>Embryophyta</taxon>
        <taxon>Tracheophyta</taxon>
        <taxon>Spermatophyta</taxon>
        <taxon>Magnoliopsida</taxon>
        <taxon>eudicotyledons</taxon>
        <taxon>Gunneridae</taxon>
        <taxon>Pentapetalae</taxon>
        <taxon>rosids</taxon>
        <taxon>fabids</taxon>
        <taxon>Malpighiales</taxon>
        <taxon>Salicaceae</taxon>
        <taxon>Saliceae</taxon>
        <taxon>Salix</taxon>
    </lineage>
</organism>
<dbReference type="PANTHER" id="PTHR37720:SF2">
    <property type="entry name" value="OS10G0481400 PROTEIN"/>
    <property type="match status" value="1"/>
</dbReference>
<sequence>MISILAQERLLGAALGAAFAGFIVHEQRKRIYQSISPEHPQFQ</sequence>
<evidence type="ECO:0000313" key="2">
    <source>
        <dbReference type="Proteomes" id="UP001141253"/>
    </source>
</evidence>
<gene>
    <name evidence="1" type="ORF">OIU77_020588</name>
</gene>
<comment type="caution">
    <text evidence="1">The sequence shown here is derived from an EMBL/GenBank/DDBJ whole genome shotgun (WGS) entry which is preliminary data.</text>
</comment>
<dbReference type="EMBL" id="JAPFFI010000004">
    <property type="protein sequence ID" value="KAJ6395354.1"/>
    <property type="molecule type" value="Genomic_DNA"/>
</dbReference>
<accession>A0ABQ9C8R1</accession>
<reference evidence="1" key="2">
    <citation type="journal article" date="2023" name="Int. J. Mol. Sci.">
        <title>De Novo Assembly and Annotation of 11 Diverse Shrub Willow (Salix) Genomes Reveals Novel Gene Organization in Sex-Linked Regions.</title>
        <authorList>
            <person name="Hyden B."/>
            <person name="Feng K."/>
            <person name="Yates T.B."/>
            <person name="Jawdy S."/>
            <person name="Cereghino C."/>
            <person name="Smart L.B."/>
            <person name="Muchero W."/>
        </authorList>
    </citation>
    <scope>NUCLEOTIDE SEQUENCE</scope>
    <source>
        <tissue evidence="1">Shoot tip</tissue>
    </source>
</reference>
<protein>
    <submittedName>
        <fullName evidence="1">Uncharacterized protein</fullName>
    </submittedName>
</protein>
<evidence type="ECO:0000313" key="1">
    <source>
        <dbReference type="EMBL" id="KAJ6395354.1"/>
    </source>
</evidence>
<dbReference type="PANTHER" id="PTHR37720">
    <property type="entry name" value="OS10G0481400 PROTEIN"/>
    <property type="match status" value="1"/>
</dbReference>
<feature type="non-terminal residue" evidence="1">
    <location>
        <position position="43"/>
    </location>
</feature>